<dbReference type="InterPro" id="IPR012337">
    <property type="entry name" value="RNaseH-like_sf"/>
</dbReference>
<evidence type="ECO:0000313" key="13">
    <source>
        <dbReference type="Proteomes" id="UP000225448"/>
    </source>
</evidence>
<evidence type="ECO:0000256" key="7">
    <source>
        <dbReference type="ARBA" id="ARBA00022723"/>
    </source>
</evidence>
<keyword evidence="13" id="KW-1185">Reference proteome</keyword>
<evidence type="ECO:0000256" key="6">
    <source>
        <dbReference type="ARBA" id="ARBA00022722"/>
    </source>
</evidence>
<evidence type="ECO:0000259" key="11">
    <source>
        <dbReference type="PROSITE" id="PS50879"/>
    </source>
</evidence>
<dbReference type="InterPro" id="IPR050092">
    <property type="entry name" value="RNase_H"/>
</dbReference>
<proteinExistence type="inferred from homology"/>
<sequence length="481" mass="53289">MCDGIVLYTDGSFRQNLAGWGVHGYTFNDSPMKAKAATKQQPTSQGYKDVSADETCTVIDYIDAFGKVEGKATNNTAELQACLEGFKIAQGTDAKVLRMYLDSEYVRKGLTQWIGKWIKNNWTKADQSPVANKDLWIELLAEKEKWTSTGRFLDMAWVEGHSGDMGNDKADVNALRGGGANSAKPVQVNVEAVEINKLKKKPVTPLVLETRLLFGINSGVEADGFYYSYNLGRMHNAGARPRDTAKDKLAKADLLLGRRISEATFCVYKAKELDEYFESLIKMHTEALGTDNPELGIINLANACNAKQRQRIESLGVEGLMKYDDIHVLATPEMGLISKTLNPPRMANDAFFEFNILEGRLKSYLDGTLGDNVTKVDITDLFYEKVTSGKKTITQLKKSITQNTGHLDIPIKFKGKDVKLKLCLALDILSRNQLNRCACDDIKMELLVTSLGAMSYAYSTVIVTEDGAAIYGSPYTQFILK</sequence>
<dbReference type="InterPro" id="IPR002156">
    <property type="entry name" value="RNaseH_domain"/>
</dbReference>
<accession>A0A1Y0SZB4</accession>
<organism evidence="12 13">
    <name type="scientific">Pseudomonas phage Phabio</name>
    <dbReference type="NCBI Taxonomy" id="2006668"/>
    <lineage>
        <taxon>Viruses</taxon>
        <taxon>Duplodnaviria</taxon>
        <taxon>Heunggongvirae</taxon>
        <taxon>Uroviricota</taxon>
        <taxon>Caudoviricetes</taxon>
        <taxon>Chimalliviridae</taxon>
        <taxon>Phabiovirus</taxon>
        <taxon>Phabiovirus phabio</taxon>
    </lineage>
</organism>
<dbReference type="Pfam" id="PF00075">
    <property type="entry name" value="RNase_H"/>
    <property type="match status" value="1"/>
</dbReference>
<evidence type="ECO:0000256" key="3">
    <source>
        <dbReference type="ARBA" id="ARBA00005300"/>
    </source>
</evidence>
<dbReference type="EC" id="3.1.26.4" evidence="5"/>
<dbReference type="InterPro" id="IPR022892">
    <property type="entry name" value="RNaseHI"/>
</dbReference>
<dbReference type="GO" id="GO:0004523">
    <property type="term" value="F:RNA-DNA hybrid ribonuclease activity"/>
    <property type="evidence" value="ECO:0007669"/>
    <property type="project" value="UniProtKB-EC"/>
</dbReference>
<gene>
    <name evidence="12" type="ORF">PHABIO_228</name>
</gene>
<keyword evidence="6" id="KW-0540">Nuclease</keyword>
<comment type="catalytic activity">
    <reaction evidence="1">
        <text>Endonucleolytic cleavage to 5'-phosphomonoester.</text>
        <dbReference type="EC" id="3.1.26.4"/>
    </reaction>
</comment>
<dbReference type="GO" id="GO:0003676">
    <property type="term" value="F:nucleic acid binding"/>
    <property type="evidence" value="ECO:0007669"/>
    <property type="project" value="InterPro"/>
</dbReference>
<dbReference type="Proteomes" id="UP000225448">
    <property type="component" value="Segment"/>
</dbReference>
<comment type="subunit">
    <text evidence="4">Monomer.</text>
</comment>
<protein>
    <recommendedName>
        <fullName evidence="5">ribonuclease H</fullName>
        <ecNumber evidence="5">3.1.26.4</ecNumber>
    </recommendedName>
</protein>
<evidence type="ECO:0000256" key="9">
    <source>
        <dbReference type="ARBA" id="ARBA00022801"/>
    </source>
</evidence>
<evidence type="ECO:0000256" key="10">
    <source>
        <dbReference type="ARBA" id="ARBA00022842"/>
    </source>
</evidence>
<dbReference type="GO" id="GO:0043137">
    <property type="term" value="P:DNA replication, removal of RNA primer"/>
    <property type="evidence" value="ECO:0007669"/>
    <property type="project" value="TreeGrafter"/>
</dbReference>
<evidence type="ECO:0000256" key="4">
    <source>
        <dbReference type="ARBA" id="ARBA00011245"/>
    </source>
</evidence>
<comment type="cofactor">
    <cofactor evidence="2">
        <name>Mg(2+)</name>
        <dbReference type="ChEBI" id="CHEBI:18420"/>
    </cofactor>
</comment>
<keyword evidence="7" id="KW-0479">Metal-binding</keyword>
<comment type="similarity">
    <text evidence="3">Belongs to the RNase H family.</text>
</comment>
<name>A0A1Y0SZB4_9CAUD</name>
<feature type="domain" description="RNase H type-1" evidence="11">
    <location>
        <begin position="1"/>
        <end position="179"/>
    </location>
</feature>
<dbReference type="Gene3D" id="3.30.420.10">
    <property type="entry name" value="Ribonuclease H-like superfamily/Ribonuclease H"/>
    <property type="match status" value="1"/>
</dbReference>
<keyword evidence="8" id="KW-0255">Endonuclease</keyword>
<evidence type="ECO:0000313" key="12">
    <source>
        <dbReference type="EMBL" id="ARV76859.1"/>
    </source>
</evidence>
<dbReference type="CDD" id="cd09278">
    <property type="entry name" value="RNase_HI_prokaryote_like"/>
    <property type="match status" value="1"/>
</dbReference>
<reference evidence="12 13" key="1">
    <citation type="submission" date="2017-05" db="EMBL/GenBank/DDBJ databases">
        <authorList>
            <person name="Song R."/>
            <person name="Chenine A.L."/>
            <person name="Ruprecht R.M."/>
        </authorList>
    </citation>
    <scope>NUCLEOTIDE SEQUENCE [LARGE SCALE GENOMIC DNA]</scope>
</reference>
<evidence type="ECO:0000256" key="5">
    <source>
        <dbReference type="ARBA" id="ARBA00012180"/>
    </source>
</evidence>
<dbReference type="InterPro" id="IPR036397">
    <property type="entry name" value="RNaseH_sf"/>
</dbReference>
<dbReference type="EMBL" id="MF042360">
    <property type="protein sequence ID" value="ARV76859.1"/>
    <property type="molecule type" value="Genomic_DNA"/>
</dbReference>
<dbReference type="SUPFAM" id="SSF53098">
    <property type="entry name" value="Ribonuclease H-like"/>
    <property type="match status" value="1"/>
</dbReference>
<keyword evidence="9" id="KW-0378">Hydrolase</keyword>
<dbReference type="PANTHER" id="PTHR10642">
    <property type="entry name" value="RIBONUCLEASE H1"/>
    <property type="match status" value="1"/>
</dbReference>
<dbReference type="PANTHER" id="PTHR10642:SF26">
    <property type="entry name" value="RIBONUCLEASE H1"/>
    <property type="match status" value="1"/>
</dbReference>
<evidence type="ECO:0000256" key="1">
    <source>
        <dbReference type="ARBA" id="ARBA00000077"/>
    </source>
</evidence>
<evidence type="ECO:0000256" key="2">
    <source>
        <dbReference type="ARBA" id="ARBA00001946"/>
    </source>
</evidence>
<dbReference type="GO" id="GO:0046872">
    <property type="term" value="F:metal ion binding"/>
    <property type="evidence" value="ECO:0007669"/>
    <property type="project" value="UniProtKB-KW"/>
</dbReference>
<keyword evidence="10" id="KW-0460">Magnesium</keyword>
<dbReference type="PROSITE" id="PS50879">
    <property type="entry name" value="RNASE_H_1"/>
    <property type="match status" value="1"/>
</dbReference>
<evidence type="ECO:0000256" key="8">
    <source>
        <dbReference type="ARBA" id="ARBA00022759"/>
    </source>
</evidence>